<dbReference type="Pfam" id="PF14484">
    <property type="entry name" value="FISNA"/>
    <property type="match status" value="1"/>
</dbReference>
<dbReference type="SMART" id="SM00368">
    <property type="entry name" value="LRR_RI"/>
    <property type="match status" value="3"/>
</dbReference>
<dbReference type="InterPro" id="IPR029495">
    <property type="entry name" value="NACHT-assoc"/>
</dbReference>
<dbReference type="InterPro" id="IPR001870">
    <property type="entry name" value="B30.2/SPRY"/>
</dbReference>
<dbReference type="FunFam" id="3.80.10.10:FF:000336">
    <property type="entry name" value="Si:dkey-222h21.2"/>
    <property type="match status" value="1"/>
</dbReference>
<reference evidence="8" key="1">
    <citation type="submission" date="2025-08" db="UniProtKB">
        <authorList>
            <consortium name="Ensembl"/>
        </authorList>
    </citation>
    <scope>IDENTIFICATION</scope>
</reference>
<evidence type="ECO:0000256" key="2">
    <source>
        <dbReference type="ARBA" id="ARBA00022490"/>
    </source>
</evidence>
<name>A0A8C1PPM5_CYPCA</name>
<evidence type="ECO:0000256" key="1">
    <source>
        <dbReference type="ARBA" id="ARBA00004496"/>
    </source>
</evidence>
<dbReference type="AlphaFoldDB" id="A0A8C1PPM5"/>
<dbReference type="FunFam" id="3.40.50.300:FF:000210">
    <property type="entry name" value="Si:dkey-16p6.1"/>
    <property type="match status" value="1"/>
</dbReference>
<keyword evidence="3" id="KW-0433">Leucine-rich repeat</keyword>
<evidence type="ECO:0000256" key="4">
    <source>
        <dbReference type="ARBA" id="ARBA00022737"/>
    </source>
</evidence>
<dbReference type="GO" id="GO:0005737">
    <property type="term" value="C:cytoplasm"/>
    <property type="evidence" value="ECO:0007669"/>
    <property type="project" value="UniProtKB-SubCell"/>
</dbReference>
<dbReference type="Gene3D" id="3.80.10.10">
    <property type="entry name" value="Ribonuclease Inhibitor"/>
    <property type="match status" value="1"/>
</dbReference>
<proteinExistence type="predicted"/>
<dbReference type="InterPro" id="IPR041075">
    <property type="entry name" value="NOD1/2_WH"/>
</dbReference>
<dbReference type="PROSITE" id="PS50837">
    <property type="entry name" value="NACHT"/>
    <property type="match status" value="1"/>
</dbReference>
<dbReference type="InterPro" id="IPR001611">
    <property type="entry name" value="Leu-rich_rpt"/>
</dbReference>
<dbReference type="Pfam" id="PF00622">
    <property type="entry name" value="SPRY"/>
    <property type="match status" value="1"/>
</dbReference>
<evidence type="ECO:0000256" key="3">
    <source>
        <dbReference type="ARBA" id="ARBA00022614"/>
    </source>
</evidence>
<dbReference type="Pfam" id="PF13765">
    <property type="entry name" value="PRY"/>
    <property type="match status" value="1"/>
</dbReference>
<evidence type="ECO:0000256" key="5">
    <source>
        <dbReference type="ARBA" id="ARBA00022741"/>
    </source>
</evidence>
<dbReference type="InterPro" id="IPR006574">
    <property type="entry name" value="PRY"/>
</dbReference>
<dbReference type="CDD" id="cd16040">
    <property type="entry name" value="SPRY_PRY_SNTX"/>
    <property type="match status" value="1"/>
</dbReference>
<evidence type="ECO:0000313" key="8">
    <source>
        <dbReference type="Ensembl" id="ENSCCRP00010108446.1"/>
    </source>
</evidence>
<dbReference type="SMART" id="SM00449">
    <property type="entry name" value="SPRY"/>
    <property type="match status" value="1"/>
</dbReference>
<keyword evidence="5" id="KW-0547">Nucleotide-binding</keyword>
<dbReference type="InterPro" id="IPR043136">
    <property type="entry name" value="B30.2/SPRY_sf"/>
</dbReference>
<dbReference type="Gene3D" id="3.40.50.300">
    <property type="entry name" value="P-loop containing nucleotide triphosphate hydrolases"/>
    <property type="match status" value="1"/>
</dbReference>
<dbReference type="Pfam" id="PF17779">
    <property type="entry name" value="WHD_NOD2"/>
    <property type="match status" value="1"/>
</dbReference>
<dbReference type="PRINTS" id="PR01407">
    <property type="entry name" value="BUTYPHLNCDUF"/>
</dbReference>
<sequence length="1000" mass="114371">MPGHLSGSISWSAVILFETQEQEVSASKMSVHDKRENEDTMSEMRSPSPRSSCASLSDNSIYNLPPEISDATETSSDCSIVEIYNAFASYDQTHIRQGRPEAVLQRVKDLHKTSMKNKYGCLFEGNKLQENETLLNRIFTQLYIIEGVREGVNEEHEVLQMEKSSRTQNNPIDFNDIFKSLSKPGYEKKDKIKTVLTKGIAGIGKTVSVQKFILDWAKGEANQDVDFMFVFPFRELNLIQDHQYSLHRLLLDFHPELQDLDSKIYEECKVVFILDGLDESRRTLFSDDEKVCDVNESSSVSLLMSNLIRGDLLPSALIWITSRPAAANQNSSKYINRVTEIQGFDEPQKEEYFKNKISDEHQASRIISHIRRVRSLHIMCHIPVFCWISSTVFEKLLKEDLSAEIPQTLTEMYIHFLLIQMNMMNQKYKERDPEKLLKSNREVIVKLAEVAFKQLMKGNVMFYEEDLRESSLDITDASVYSGICTEIFKDESVIHQRKVYYFIHLSVQEFLAAFYVFYCYLSSTMEALKSFNPMHNLHKSAVDKALESKNGHLDLFLRFLLGISLESNQRLLQDLLTHTENSSESIRRTTQYIKEKIKDGNGLSVERSINLFLCLLEVQDQSLSTELQEFVKSDKHKEKKLSPSHCSAIAYMLQISEEVLDELDLKKYNTSDEGRRRLIPAVINCRKALLADCNLTAQDYEIMSSALQSSNSVLRELDLSNNDLQDSGVKLLSDGLKSSNCRLKILRLSGCMVTEEGCHYLSSALNSNPSHLRELDLSYNHPGQAGVQLLSDKLKDPNCSLKILNLDHGEPFWIQPGLQKYFCDLTLDPNTANTQLILSENGEVKYVEQQQPYPDLPERFKDIPQVLCRESLTGRHYWEVERTGWARIAVAYKTISRKEGTVNKFGYNNKSWCLFCTVDGFVVWHNNVSNNIPAPSRSSKRVGVYLDWPAGTLSFYSISDTHTLTHLHTCSTNFTEPLYAGFKVFDSSLSLCKITQKTNN</sequence>
<dbReference type="Proteomes" id="UP000694427">
    <property type="component" value="Unplaced"/>
</dbReference>
<comment type="subcellular location">
    <subcellularLocation>
        <location evidence="1">Cytoplasm</location>
    </subcellularLocation>
</comment>
<dbReference type="InterPro" id="IPR007111">
    <property type="entry name" value="NACHT_NTPase"/>
</dbReference>
<organism evidence="8 9">
    <name type="scientific">Cyprinus carpio</name>
    <name type="common">Common carp</name>
    <dbReference type="NCBI Taxonomy" id="7962"/>
    <lineage>
        <taxon>Eukaryota</taxon>
        <taxon>Metazoa</taxon>
        <taxon>Chordata</taxon>
        <taxon>Craniata</taxon>
        <taxon>Vertebrata</taxon>
        <taxon>Euteleostomi</taxon>
        <taxon>Actinopterygii</taxon>
        <taxon>Neopterygii</taxon>
        <taxon>Teleostei</taxon>
        <taxon>Ostariophysi</taxon>
        <taxon>Cypriniformes</taxon>
        <taxon>Cyprinidae</taxon>
        <taxon>Cyprininae</taxon>
        <taxon>Cyprinus</taxon>
    </lineage>
</organism>
<dbReference type="PROSITE" id="PS50188">
    <property type="entry name" value="B302_SPRY"/>
    <property type="match status" value="1"/>
</dbReference>
<dbReference type="InterPro" id="IPR003879">
    <property type="entry name" value="Butyrophylin_SPRY"/>
</dbReference>
<dbReference type="GO" id="GO:0005524">
    <property type="term" value="F:ATP binding"/>
    <property type="evidence" value="ECO:0007669"/>
    <property type="project" value="UniProtKB-KW"/>
</dbReference>
<keyword evidence="2" id="KW-0963">Cytoplasm</keyword>
<reference evidence="8" key="2">
    <citation type="submission" date="2025-09" db="UniProtKB">
        <authorList>
            <consortium name="Ensembl"/>
        </authorList>
    </citation>
    <scope>IDENTIFICATION</scope>
</reference>
<dbReference type="InterPro" id="IPR003877">
    <property type="entry name" value="SPRY_dom"/>
</dbReference>
<protein>
    <submittedName>
        <fullName evidence="8">Protein NLRC3-like</fullName>
    </submittedName>
</protein>
<dbReference type="Pfam" id="PF17776">
    <property type="entry name" value="NLRC4_HD2"/>
    <property type="match status" value="1"/>
</dbReference>
<dbReference type="InterPro" id="IPR051261">
    <property type="entry name" value="NLR"/>
</dbReference>
<dbReference type="InterPro" id="IPR041267">
    <property type="entry name" value="NLRP_HD2"/>
</dbReference>
<evidence type="ECO:0000256" key="6">
    <source>
        <dbReference type="ARBA" id="ARBA00022840"/>
    </source>
</evidence>
<accession>A0A8C1PPM5</accession>
<dbReference type="Pfam" id="PF05729">
    <property type="entry name" value="NACHT"/>
    <property type="match status" value="1"/>
</dbReference>
<keyword evidence="6" id="KW-0067">ATP-binding</keyword>
<evidence type="ECO:0000313" key="9">
    <source>
        <dbReference type="Proteomes" id="UP000694427"/>
    </source>
</evidence>
<dbReference type="Ensembl" id="ENSCCRT00010120693.1">
    <property type="protein sequence ID" value="ENSCCRP00010108446.1"/>
    <property type="gene ID" value="ENSCCRG00010047894.1"/>
</dbReference>
<dbReference type="PANTHER" id="PTHR24106">
    <property type="entry name" value="NACHT, LRR AND CARD DOMAINS-CONTAINING"/>
    <property type="match status" value="1"/>
</dbReference>
<feature type="region of interest" description="Disordered" evidence="7">
    <location>
        <begin position="25"/>
        <end position="56"/>
    </location>
</feature>
<dbReference type="SMART" id="SM00589">
    <property type="entry name" value="PRY"/>
    <property type="match status" value="1"/>
</dbReference>
<keyword evidence="9" id="KW-1185">Reference proteome</keyword>
<dbReference type="SUPFAM" id="SSF52047">
    <property type="entry name" value="RNI-like"/>
    <property type="match status" value="1"/>
</dbReference>
<dbReference type="SMART" id="SM01288">
    <property type="entry name" value="FISNA"/>
    <property type="match status" value="1"/>
</dbReference>
<dbReference type="FunFam" id="2.60.120.920:FF:000037">
    <property type="entry name" value="Si:dkey-191j3.2"/>
    <property type="match status" value="1"/>
</dbReference>
<evidence type="ECO:0000256" key="7">
    <source>
        <dbReference type="SAM" id="MobiDB-lite"/>
    </source>
</evidence>
<keyword evidence="4" id="KW-0677">Repeat</keyword>
<dbReference type="InterPro" id="IPR032675">
    <property type="entry name" value="LRR_dom_sf"/>
</dbReference>
<dbReference type="SUPFAM" id="SSF49899">
    <property type="entry name" value="Concanavalin A-like lectins/glucanases"/>
    <property type="match status" value="1"/>
</dbReference>
<feature type="compositionally biased region" description="Low complexity" evidence="7">
    <location>
        <begin position="43"/>
        <end position="52"/>
    </location>
</feature>
<dbReference type="InterPro" id="IPR027417">
    <property type="entry name" value="P-loop_NTPase"/>
</dbReference>
<dbReference type="Pfam" id="PF13516">
    <property type="entry name" value="LRR_6"/>
    <property type="match status" value="2"/>
</dbReference>
<dbReference type="InterPro" id="IPR013320">
    <property type="entry name" value="ConA-like_dom_sf"/>
</dbReference>
<dbReference type="Gene3D" id="2.60.120.920">
    <property type="match status" value="1"/>
</dbReference>